<evidence type="ECO:0008006" key="4">
    <source>
        <dbReference type="Google" id="ProtNLM"/>
    </source>
</evidence>
<protein>
    <recommendedName>
        <fullName evidence="4">Transmembrane protein</fullName>
    </recommendedName>
</protein>
<reference evidence="3" key="1">
    <citation type="journal article" date="2013" name="Science">
        <title>The Amborella genome and the evolution of flowering plants.</title>
        <authorList>
            <consortium name="Amborella Genome Project"/>
        </authorList>
    </citation>
    <scope>NUCLEOTIDE SEQUENCE [LARGE SCALE GENOMIC DNA]</scope>
</reference>
<keyword evidence="3" id="KW-1185">Reference proteome</keyword>
<name>W1P494_AMBTC</name>
<dbReference type="EMBL" id="KI394634">
    <property type="protein sequence ID" value="ERN02406.1"/>
    <property type="molecule type" value="Genomic_DNA"/>
</dbReference>
<evidence type="ECO:0000256" key="1">
    <source>
        <dbReference type="SAM" id="Phobius"/>
    </source>
</evidence>
<organism evidence="2 3">
    <name type="scientific">Amborella trichopoda</name>
    <dbReference type="NCBI Taxonomy" id="13333"/>
    <lineage>
        <taxon>Eukaryota</taxon>
        <taxon>Viridiplantae</taxon>
        <taxon>Streptophyta</taxon>
        <taxon>Embryophyta</taxon>
        <taxon>Tracheophyta</taxon>
        <taxon>Spermatophyta</taxon>
        <taxon>Magnoliopsida</taxon>
        <taxon>Amborellales</taxon>
        <taxon>Amborellaceae</taxon>
        <taxon>Amborella</taxon>
    </lineage>
</organism>
<sequence>MLAKWPLHGKKIDIWCTRHHAANKWPACHMHGLFFFYFIVCLLPLSSCTRSLFFFLSPRASFLPSYSRTLPSRSLLPSLRALFLLSLSPRALFSHRHMLSSFSPYRCMLSSPITALSPIAARSLLPSSRALFLSSCALFSHRHRLSSPIVARFLSSLLIAAHSLPLCLKGKIWVVTRAPRESSVIIGLP</sequence>
<proteinExistence type="predicted"/>
<keyword evidence="1" id="KW-0812">Transmembrane</keyword>
<feature type="transmembrane region" description="Helical" evidence="1">
    <location>
        <begin position="34"/>
        <end position="55"/>
    </location>
</feature>
<evidence type="ECO:0000313" key="3">
    <source>
        <dbReference type="Proteomes" id="UP000017836"/>
    </source>
</evidence>
<evidence type="ECO:0000313" key="2">
    <source>
        <dbReference type="EMBL" id="ERN02406.1"/>
    </source>
</evidence>
<dbReference type="Proteomes" id="UP000017836">
    <property type="component" value="Unassembled WGS sequence"/>
</dbReference>
<accession>W1P494</accession>
<dbReference type="HOGENOM" id="CLU_1436247_0_0_1"/>
<dbReference type="AlphaFoldDB" id="W1P494"/>
<gene>
    <name evidence="2" type="ORF">AMTR_s00096p00118090</name>
</gene>
<dbReference type="Gramene" id="ERN02406">
    <property type="protein sequence ID" value="ERN02406"/>
    <property type="gene ID" value="AMTR_s00096p00118090"/>
</dbReference>
<keyword evidence="1" id="KW-1133">Transmembrane helix</keyword>
<keyword evidence="1" id="KW-0472">Membrane</keyword>